<protein>
    <submittedName>
        <fullName evidence="2">Uncharacterized protein</fullName>
    </submittedName>
</protein>
<name>A0A839QSG5_9MICC</name>
<reference evidence="2 3" key="1">
    <citation type="submission" date="2020-08" db="EMBL/GenBank/DDBJ databases">
        <title>Sequencing the genomes of 1000 actinobacteria strains.</title>
        <authorList>
            <person name="Klenk H.-P."/>
        </authorList>
    </citation>
    <scope>NUCLEOTIDE SEQUENCE [LARGE SCALE GENOMIC DNA]</scope>
    <source>
        <strain evidence="2 3">DSM 22826</strain>
    </source>
</reference>
<organism evidence="2 3">
    <name type="scientific">Paeniglutamicibacter cryotolerans</name>
    <dbReference type="NCBI Taxonomy" id="670079"/>
    <lineage>
        <taxon>Bacteria</taxon>
        <taxon>Bacillati</taxon>
        <taxon>Actinomycetota</taxon>
        <taxon>Actinomycetes</taxon>
        <taxon>Micrococcales</taxon>
        <taxon>Micrococcaceae</taxon>
        <taxon>Paeniglutamicibacter</taxon>
    </lineage>
</organism>
<feature type="region of interest" description="Disordered" evidence="1">
    <location>
        <begin position="10"/>
        <end position="31"/>
    </location>
</feature>
<dbReference type="AlphaFoldDB" id="A0A839QSG5"/>
<evidence type="ECO:0000313" key="2">
    <source>
        <dbReference type="EMBL" id="MBB2996906.1"/>
    </source>
</evidence>
<evidence type="ECO:0000313" key="3">
    <source>
        <dbReference type="Proteomes" id="UP000523000"/>
    </source>
</evidence>
<keyword evidence="3" id="KW-1185">Reference proteome</keyword>
<evidence type="ECO:0000256" key="1">
    <source>
        <dbReference type="SAM" id="MobiDB-lite"/>
    </source>
</evidence>
<proteinExistence type="predicted"/>
<accession>A0A839QSG5</accession>
<dbReference type="EMBL" id="JACHVS010000002">
    <property type="protein sequence ID" value="MBB2996906.1"/>
    <property type="molecule type" value="Genomic_DNA"/>
</dbReference>
<sequence>MEIAEVIAEHLLTDDEEPGDQHGQVQHDLAV</sequence>
<dbReference type="Proteomes" id="UP000523000">
    <property type="component" value="Unassembled WGS sequence"/>
</dbReference>
<gene>
    <name evidence="2" type="ORF">E9229_003153</name>
</gene>
<comment type="caution">
    <text evidence="2">The sequence shown here is derived from an EMBL/GenBank/DDBJ whole genome shotgun (WGS) entry which is preliminary data.</text>
</comment>